<evidence type="ECO:0000313" key="12">
    <source>
        <dbReference type="Proteomes" id="UP001165090"/>
    </source>
</evidence>
<feature type="non-terminal residue" evidence="11">
    <location>
        <position position="1"/>
    </location>
</feature>
<evidence type="ECO:0000256" key="1">
    <source>
        <dbReference type="ARBA" id="ARBA00004167"/>
    </source>
</evidence>
<reference evidence="11 12" key="1">
    <citation type="journal article" date="2023" name="IScience">
        <title>Expanded male sex-determining region conserved during the evolution of homothallism in the green alga Volvox.</title>
        <authorList>
            <person name="Yamamoto K."/>
            <person name="Matsuzaki R."/>
            <person name="Mahakham W."/>
            <person name="Heman W."/>
            <person name="Sekimoto H."/>
            <person name="Kawachi M."/>
            <person name="Minakuchi Y."/>
            <person name="Toyoda A."/>
            <person name="Nozaki H."/>
        </authorList>
    </citation>
    <scope>NUCLEOTIDE SEQUENCE [LARGE SCALE GENOMIC DNA]</scope>
    <source>
        <strain evidence="11 12">NIES-4468</strain>
    </source>
</reference>
<dbReference type="PANTHER" id="PTHR27000:SF642">
    <property type="entry name" value="INACTIVE LEUCINE-RICH REPEAT RECEPTOR KINASE XIAO-RELATED"/>
    <property type="match status" value="1"/>
</dbReference>
<evidence type="ECO:0000256" key="8">
    <source>
        <dbReference type="ARBA" id="ARBA00023136"/>
    </source>
</evidence>
<sequence length="110" mass="11412">LTGPLPGMWAGLRSLRELRLRGNNLSGGCLPASWGGGLGSLQDVDISHNPQLCGDNLGASSSSLPASWGRLGFLRSLALQNTGLVGTLPSEYSSLPRLVQLDLSVNNISG</sequence>
<evidence type="ECO:0000256" key="4">
    <source>
        <dbReference type="ARBA" id="ARBA00022692"/>
    </source>
</evidence>
<evidence type="ECO:0000256" key="2">
    <source>
        <dbReference type="ARBA" id="ARBA00004430"/>
    </source>
</evidence>
<keyword evidence="9" id="KW-0675">Receptor</keyword>
<keyword evidence="8" id="KW-0472">Membrane</keyword>
<evidence type="ECO:0000256" key="7">
    <source>
        <dbReference type="ARBA" id="ARBA00022989"/>
    </source>
</evidence>
<accession>A0ABQ5RNE1</accession>
<comment type="caution">
    <text evidence="11">The sequence shown here is derived from an EMBL/GenBank/DDBJ whole genome shotgun (WGS) entry which is preliminary data.</text>
</comment>
<dbReference type="PANTHER" id="PTHR27000">
    <property type="entry name" value="LEUCINE-RICH REPEAT RECEPTOR-LIKE PROTEIN KINASE FAMILY PROTEIN-RELATED"/>
    <property type="match status" value="1"/>
</dbReference>
<protein>
    <submittedName>
        <fullName evidence="11">Uncharacterized protein</fullName>
    </submittedName>
</protein>
<keyword evidence="10" id="KW-0325">Glycoprotein</keyword>
<dbReference type="SUPFAM" id="SSF52058">
    <property type="entry name" value="L domain-like"/>
    <property type="match status" value="1"/>
</dbReference>
<keyword evidence="3" id="KW-0433">Leucine-rich repeat</keyword>
<evidence type="ECO:0000256" key="9">
    <source>
        <dbReference type="ARBA" id="ARBA00023170"/>
    </source>
</evidence>
<dbReference type="Gene3D" id="3.80.10.10">
    <property type="entry name" value="Ribonuclease Inhibitor"/>
    <property type="match status" value="2"/>
</dbReference>
<keyword evidence="6" id="KW-0677">Repeat</keyword>
<evidence type="ECO:0000256" key="6">
    <source>
        <dbReference type="ARBA" id="ARBA00022737"/>
    </source>
</evidence>
<evidence type="ECO:0000256" key="3">
    <source>
        <dbReference type="ARBA" id="ARBA00022614"/>
    </source>
</evidence>
<keyword evidence="4" id="KW-0812">Transmembrane</keyword>
<dbReference type="InterPro" id="IPR032675">
    <property type="entry name" value="LRR_dom_sf"/>
</dbReference>
<keyword evidence="12" id="KW-1185">Reference proteome</keyword>
<evidence type="ECO:0000256" key="10">
    <source>
        <dbReference type="ARBA" id="ARBA00023180"/>
    </source>
</evidence>
<organism evidence="11 12">
    <name type="scientific">Volvox africanus</name>
    <dbReference type="NCBI Taxonomy" id="51714"/>
    <lineage>
        <taxon>Eukaryota</taxon>
        <taxon>Viridiplantae</taxon>
        <taxon>Chlorophyta</taxon>
        <taxon>core chlorophytes</taxon>
        <taxon>Chlorophyceae</taxon>
        <taxon>CS clade</taxon>
        <taxon>Chlamydomonadales</taxon>
        <taxon>Volvocaceae</taxon>
        <taxon>Volvox</taxon>
    </lineage>
</organism>
<evidence type="ECO:0000256" key="5">
    <source>
        <dbReference type="ARBA" id="ARBA00022729"/>
    </source>
</evidence>
<evidence type="ECO:0000313" key="11">
    <source>
        <dbReference type="EMBL" id="GLI58834.1"/>
    </source>
</evidence>
<dbReference type="InterPro" id="IPR001611">
    <property type="entry name" value="Leu-rich_rpt"/>
</dbReference>
<keyword evidence="7" id="KW-1133">Transmembrane helix</keyword>
<dbReference type="Pfam" id="PF00560">
    <property type="entry name" value="LRR_1"/>
    <property type="match status" value="1"/>
</dbReference>
<dbReference type="Proteomes" id="UP001165090">
    <property type="component" value="Unassembled WGS sequence"/>
</dbReference>
<comment type="subcellular location">
    <subcellularLocation>
        <location evidence="2">Cytoplasm</location>
        <location evidence="2">Cytoskeleton</location>
        <location evidence="2">Cilium axoneme</location>
    </subcellularLocation>
    <subcellularLocation>
        <location evidence="1">Membrane</location>
        <topology evidence="1">Single-pass membrane protein</topology>
    </subcellularLocation>
</comment>
<gene>
    <name evidence="11" type="ORF">VaNZ11_000598</name>
</gene>
<proteinExistence type="predicted"/>
<dbReference type="EMBL" id="BSDZ01000003">
    <property type="protein sequence ID" value="GLI58834.1"/>
    <property type="molecule type" value="Genomic_DNA"/>
</dbReference>
<name>A0ABQ5RNE1_9CHLO</name>
<keyword evidence="5" id="KW-0732">Signal</keyword>
<feature type="non-terminal residue" evidence="11">
    <location>
        <position position="110"/>
    </location>
</feature>